<dbReference type="EMBL" id="CM051400">
    <property type="protein sequence ID" value="KAJ4715351.1"/>
    <property type="molecule type" value="Genomic_DNA"/>
</dbReference>
<gene>
    <name evidence="1" type="ORF">OWV82_013719</name>
</gene>
<accession>A0ACC1XW01</accession>
<sequence>MTVACVRTITPVLHIKPQLISLVSKPKTKTQQSCSVFVSSVVMSYDKELAAAKKAAALAARLCQKVQKTLLQSDVQSKNDRSPVTVADYGSQALVSFALQREFPYEPFSLVAEEDSKHLHKDGTQETIDRITRLVNETLASDGSYNVSTLSNEDVLRAIDGGKSEGGSQGRHWVLDPIDGTKGFVRGDQYAIALALLDEGKVVLGVLACPNLPLASIAGDYKHSSENEVGCLFFAQVGAGTYMQSLNGSSPVKVQVSAVENPEEASFFESYEAAHSMHDLSSTIAKKLGVKAPPVRIDSQVKYGALSRGDGAIYLRLPHKGYREKIWDHAAGSIVVTEAGGIVTDAAGNPLDFSKGKYLDMYVGIIVTNQKLMPVLMKAVRESLEEKASSL</sequence>
<evidence type="ECO:0000313" key="2">
    <source>
        <dbReference type="Proteomes" id="UP001164539"/>
    </source>
</evidence>
<name>A0ACC1XW01_MELAZ</name>
<keyword evidence="2" id="KW-1185">Reference proteome</keyword>
<evidence type="ECO:0000313" key="1">
    <source>
        <dbReference type="EMBL" id="KAJ4715351.1"/>
    </source>
</evidence>
<protein>
    <submittedName>
        <fullName evidence="1">SAL1 phosphatase-like</fullName>
    </submittedName>
</protein>
<comment type="caution">
    <text evidence="1">The sequence shown here is derived from an EMBL/GenBank/DDBJ whole genome shotgun (WGS) entry which is preliminary data.</text>
</comment>
<organism evidence="1 2">
    <name type="scientific">Melia azedarach</name>
    <name type="common">Chinaberry tree</name>
    <dbReference type="NCBI Taxonomy" id="155640"/>
    <lineage>
        <taxon>Eukaryota</taxon>
        <taxon>Viridiplantae</taxon>
        <taxon>Streptophyta</taxon>
        <taxon>Embryophyta</taxon>
        <taxon>Tracheophyta</taxon>
        <taxon>Spermatophyta</taxon>
        <taxon>Magnoliopsida</taxon>
        <taxon>eudicotyledons</taxon>
        <taxon>Gunneridae</taxon>
        <taxon>Pentapetalae</taxon>
        <taxon>rosids</taxon>
        <taxon>malvids</taxon>
        <taxon>Sapindales</taxon>
        <taxon>Meliaceae</taxon>
        <taxon>Melia</taxon>
    </lineage>
</organism>
<proteinExistence type="predicted"/>
<reference evidence="1 2" key="1">
    <citation type="journal article" date="2023" name="Science">
        <title>Complex scaffold remodeling in plant triterpene biosynthesis.</title>
        <authorList>
            <person name="De La Pena R."/>
            <person name="Hodgson H."/>
            <person name="Liu J.C."/>
            <person name="Stephenson M.J."/>
            <person name="Martin A.C."/>
            <person name="Owen C."/>
            <person name="Harkess A."/>
            <person name="Leebens-Mack J."/>
            <person name="Jimenez L.E."/>
            <person name="Osbourn A."/>
            <person name="Sattely E.S."/>
        </authorList>
    </citation>
    <scope>NUCLEOTIDE SEQUENCE [LARGE SCALE GENOMIC DNA]</scope>
    <source>
        <strain evidence="2">cv. JPN11</strain>
        <tissue evidence="1">Leaf</tissue>
    </source>
</reference>
<dbReference type="Proteomes" id="UP001164539">
    <property type="component" value="Chromosome 7"/>
</dbReference>